<keyword evidence="1" id="KW-0808">Transferase</keyword>
<sequence>MKVRLRRISGAFTDGYALDKHSTSSVFIGYNDFGHAQYDTTRTAAGEAVFQLKYRDDFGQVDALAKAVVRNIVPKFPNIGLVVPTPASTTRKRQPVHEVALAVAKQMEVPLFDGLIAVSAAAANTDSLKNMNTRQEKDTALKGRYQLNKLINNDGRWNALVLDDLYHTGATLDAVCSLLAQYDKIKGVYVAALTWR</sequence>
<dbReference type="Gene3D" id="3.40.50.2020">
    <property type="match status" value="1"/>
</dbReference>
<dbReference type="RefSeq" id="WP_101751765.1">
    <property type="nucleotide sequence ID" value="NZ_CP025430.1"/>
</dbReference>
<dbReference type="EMBL" id="CP025430">
    <property type="protein sequence ID" value="AUH63723.1"/>
    <property type="molecule type" value="Genomic_DNA"/>
</dbReference>
<protein>
    <submittedName>
        <fullName evidence="1">Amidophosphoribosyltransferase</fullName>
    </submittedName>
</protein>
<dbReference type="SUPFAM" id="SSF53271">
    <property type="entry name" value="PRTase-like"/>
    <property type="match status" value="1"/>
</dbReference>
<keyword evidence="2" id="KW-1185">Reference proteome</keyword>
<dbReference type="KEGG" id="pzh:CX676_05750"/>
<accession>A0A2H5EWR6</accession>
<dbReference type="InterPro" id="IPR051910">
    <property type="entry name" value="ComF/GntX_DNA_util-trans"/>
</dbReference>
<dbReference type="PANTHER" id="PTHR47505:SF1">
    <property type="entry name" value="DNA UTILIZATION PROTEIN YHGH"/>
    <property type="match status" value="1"/>
</dbReference>
<proteinExistence type="predicted"/>
<dbReference type="OrthoDB" id="9779910at2"/>
<reference evidence="1 2" key="1">
    <citation type="journal article" date="2013" name="Antonie Van Leeuwenhoek">
        <title>Paracoccus zhejiangensis sp. nov., isolated from activated sludge in wastewater-treatment system.</title>
        <authorList>
            <person name="Wu Z.G."/>
            <person name="Zhang D.F."/>
            <person name="Liu Y.L."/>
            <person name="Wang F."/>
            <person name="Jiang X."/>
            <person name="Li C."/>
            <person name="Li S.P."/>
            <person name="Hong Q."/>
            <person name="Li W.J."/>
        </authorList>
    </citation>
    <scope>NUCLEOTIDE SEQUENCE [LARGE SCALE GENOMIC DNA]</scope>
    <source>
        <strain evidence="1 2">J6</strain>
    </source>
</reference>
<dbReference type="InterPro" id="IPR029057">
    <property type="entry name" value="PRTase-like"/>
</dbReference>
<organism evidence="1 2">
    <name type="scientific">Paracoccus zhejiangensis</name>
    <dbReference type="NCBI Taxonomy" id="1077935"/>
    <lineage>
        <taxon>Bacteria</taxon>
        <taxon>Pseudomonadati</taxon>
        <taxon>Pseudomonadota</taxon>
        <taxon>Alphaproteobacteria</taxon>
        <taxon>Rhodobacterales</taxon>
        <taxon>Paracoccaceae</taxon>
        <taxon>Paracoccus</taxon>
    </lineage>
</organism>
<keyword evidence="1" id="KW-0328">Glycosyltransferase</keyword>
<evidence type="ECO:0000313" key="2">
    <source>
        <dbReference type="Proteomes" id="UP000234530"/>
    </source>
</evidence>
<dbReference type="GO" id="GO:0016757">
    <property type="term" value="F:glycosyltransferase activity"/>
    <property type="evidence" value="ECO:0007669"/>
    <property type="project" value="UniProtKB-KW"/>
</dbReference>
<evidence type="ECO:0000313" key="1">
    <source>
        <dbReference type="EMBL" id="AUH63723.1"/>
    </source>
</evidence>
<name>A0A2H5EWR6_9RHOB</name>
<dbReference type="Proteomes" id="UP000234530">
    <property type="component" value="Chromosome"/>
</dbReference>
<gene>
    <name evidence="1" type="ORF">CX676_05750</name>
</gene>
<dbReference type="AlphaFoldDB" id="A0A2H5EWR6"/>
<dbReference type="PANTHER" id="PTHR47505">
    <property type="entry name" value="DNA UTILIZATION PROTEIN YHGH"/>
    <property type="match status" value="1"/>
</dbReference>